<feature type="non-terminal residue" evidence="1">
    <location>
        <position position="363"/>
    </location>
</feature>
<gene>
    <name evidence="1" type="ORF">EV182_006718</name>
</gene>
<name>A0ACC1H9P5_9FUNG</name>
<dbReference type="Proteomes" id="UP001145114">
    <property type="component" value="Unassembled WGS sequence"/>
</dbReference>
<accession>A0ACC1H9P5</accession>
<organism evidence="1 2">
    <name type="scientific">Spiromyces aspiralis</name>
    <dbReference type="NCBI Taxonomy" id="68401"/>
    <lineage>
        <taxon>Eukaryota</taxon>
        <taxon>Fungi</taxon>
        <taxon>Fungi incertae sedis</taxon>
        <taxon>Zoopagomycota</taxon>
        <taxon>Kickxellomycotina</taxon>
        <taxon>Kickxellomycetes</taxon>
        <taxon>Kickxellales</taxon>
        <taxon>Kickxellaceae</taxon>
        <taxon>Spiromyces</taxon>
    </lineage>
</organism>
<proteinExistence type="predicted"/>
<evidence type="ECO:0000313" key="2">
    <source>
        <dbReference type="Proteomes" id="UP001145114"/>
    </source>
</evidence>
<protein>
    <submittedName>
        <fullName evidence="1">Uncharacterized protein</fullName>
    </submittedName>
</protein>
<evidence type="ECO:0000313" key="1">
    <source>
        <dbReference type="EMBL" id="KAJ1672675.1"/>
    </source>
</evidence>
<reference evidence="1" key="1">
    <citation type="submission" date="2022-06" db="EMBL/GenBank/DDBJ databases">
        <title>Phylogenomic reconstructions and comparative analyses of Kickxellomycotina fungi.</title>
        <authorList>
            <person name="Reynolds N.K."/>
            <person name="Stajich J.E."/>
            <person name="Barry K."/>
            <person name="Grigoriev I.V."/>
            <person name="Crous P."/>
            <person name="Smith M.E."/>
        </authorList>
    </citation>
    <scope>NUCLEOTIDE SEQUENCE</scope>
    <source>
        <strain evidence="1">RSA 2271</strain>
    </source>
</reference>
<sequence length="363" mass="41367">MWYNHMSTIFSWQGLIIILMSLAHLIAFFVYLGLANKSGRLVTSNQYLFMWINLVGFIFDIQALYVVSTYRASSRMLRWIFGWVIYSVIMLLFTVFMIGGYGYQNDVPASLWSVTWFLPLFFMLIYTFKARSGYCVSRMLGINEYRPRLADGRARALYYGFMGLVFPPLFWLIGFFFAFCLILQALWTGSDHRIYPVPGLLTSVQANGAGSWYDLHYWCVGPTTSDQTYLLLTDFCEPSTTMIGLAQSLASHGKRACVIDRPGYGWSRPGYWPQVSSDVVESIHQGLQNLNINGPYVLVGAGQGGLWWQLYLQSHSENIAGVVMIDTYPNNEMIETLAYNRTKTLVNLRNFNVQQQSSSDSNG</sequence>
<comment type="caution">
    <text evidence="1">The sequence shown here is derived from an EMBL/GenBank/DDBJ whole genome shotgun (WGS) entry which is preliminary data.</text>
</comment>
<dbReference type="EMBL" id="JAMZIH010008004">
    <property type="protein sequence ID" value="KAJ1672675.1"/>
    <property type="molecule type" value="Genomic_DNA"/>
</dbReference>
<keyword evidence="2" id="KW-1185">Reference proteome</keyword>